<name>A0ABC8WK82_9POAL</name>
<dbReference type="PANTHER" id="PTHR32133:SF327">
    <property type="entry name" value="F-BOX DOMAIN-CONTAINING PROTEIN"/>
    <property type="match status" value="1"/>
</dbReference>
<accession>A0ABC8WK82</accession>
<dbReference type="InterPro" id="IPR036047">
    <property type="entry name" value="F-box-like_dom_sf"/>
</dbReference>
<protein>
    <recommendedName>
        <fullName evidence="1">F-box domain-containing protein</fullName>
    </recommendedName>
</protein>
<evidence type="ECO:0000313" key="3">
    <source>
        <dbReference type="Proteomes" id="UP001497457"/>
    </source>
</evidence>
<organism evidence="2 3">
    <name type="scientific">Urochloa decumbens</name>
    <dbReference type="NCBI Taxonomy" id="240449"/>
    <lineage>
        <taxon>Eukaryota</taxon>
        <taxon>Viridiplantae</taxon>
        <taxon>Streptophyta</taxon>
        <taxon>Embryophyta</taxon>
        <taxon>Tracheophyta</taxon>
        <taxon>Spermatophyta</taxon>
        <taxon>Magnoliopsida</taxon>
        <taxon>Liliopsida</taxon>
        <taxon>Poales</taxon>
        <taxon>Poaceae</taxon>
        <taxon>PACMAD clade</taxon>
        <taxon>Panicoideae</taxon>
        <taxon>Panicodae</taxon>
        <taxon>Paniceae</taxon>
        <taxon>Melinidinae</taxon>
        <taxon>Urochloa</taxon>
    </lineage>
</organism>
<dbReference type="InterPro" id="IPR001810">
    <property type="entry name" value="F-box_dom"/>
</dbReference>
<dbReference type="EMBL" id="OZ075122">
    <property type="protein sequence ID" value="CAL4910889.1"/>
    <property type="molecule type" value="Genomic_DNA"/>
</dbReference>
<keyword evidence="3" id="KW-1185">Reference proteome</keyword>
<dbReference type="PANTHER" id="PTHR32133">
    <property type="entry name" value="OS07G0120400 PROTEIN"/>
    <property type="match status" value="1"/>
</dbReference>
<dbReference type="Pfam" id="PF00646">
    <property type="entry name" value="F-box"/>
    <property type="match status" value="1"/>
</dbReference>
<reference evidence="2 3" key="2">
    <citation type="submission" date="2024-10" db="EMBL/GenBank/DDBJ databases">
        <authorList>
            <person name="Ryan C."/>
        </authorList>
    </citation>
    <scope>NUCLEOTIDE SEQUENCE [LARGE SCALE GENOMIC DNA]</scope>
</reference>
<feature type="domain" description="F-box" evidence="1">
    <location>
        <begin position="4"/>
        <end position="41"/>
    </location>
</feature>
<evidence type="ECO:0000313" key="2">
    <source>
        <dbReference type="EMBL" id="CAL4910889.1"/>
    </source>
</evidence>
<proteinExistence type="predicted"/>
<evidence type="ECO:0000259" key="1">
    <source>
        <dbReference type="Pfam" id="PF00646"/>
    </source>
</evidence>
<dbReference type="Proteomes" id="UP001497457">
    <property type="component" value="Chromosome 12b"/>
</dbReference>
<gene>
    <name evidence="2" type="ORF">URODEC1_LOCUS14658</name>
</gene>
<sequence length="312" mass="35512">MVVLTEKLVEEILLRVPPDEPARLIRAALVCKAWSRILSGAGFRRRYRRLHPTPPLLGYINNLEFHAGLELVPTTSYFFPPPLPATNYRRALDCRHGRVLIQDDDDTGGGFVIWDPIAGSRQHLSFPTHRRHNLLGSFTGAVLCAVDGCDHLDCHGGPFRVVFVGTARTHTAAFKKRLRLSVITIQVDHEFDRAVPIDIDGRLGIVEYHRNCIYTWSRQADVNGVQGWARHNVAELETSIPTRRRSPYRDHPDEVIRFAEGTDTVLFSLHNYIDWGVFTLDLKSRQVRKVSDRWDCEILPYVSFCTPGTVHS</sequence>
<dbReference type="AlphaFoldDB" id="A0ABC8WK82"/>
<dbReference type="SUPFAM" id="SSF81383">
    <property type="entry name" value="F-box domain"/>
    <property type="match status" value="1"/>
</dbReference>
<reference evidence="3" key="1">
    <citation type="submission" date="2024-06" db="EMBL/GenBank/DDBJ databases">
        <authorList>
            <person name="Ryan C."/>
        </authorList>
    </citation>
    <scope>NUCLEOTIDE SEQUENCE [LARGE SCALE GENOMIC DNA]</scope>
</reference>